<sequence length="605" mass="67605">MRPTRFHTPFRPFFKPLLRLVIPAFFGAFSLCNIGGFSPAGILSAVLFLLILCFFSLCRKKEEARAGSLPRRFGTVCSLLAALYTLFYLAAEHKNLTGGFDSRLFRLGFVAATAAGLFFLFSACCRLLMLLLSAKGHPAAPSESSPFGPRKAALCFFLLLLCWLPWFLYDYPGVMTPDSLSQFSQAAGLSPYSDHHPLLHTLLIQALYRFGFSLTQNVYFGIACYTAFQMCVLAGVETFCLSALARLGAPRILLGCWLAFWGLLPYNGIFAVTIWKDVLFSAFLLLYALCLLLLLLPETPEGGRAGRRIPRPALLALLFASGWLSCMMRSNGPYVFLFLAPFLLLAFWRKNRAAAYLHLAALVLALIVKGPVYDSLGVEKPAFTESLSIPLQQVARVVSEGRPLTQEQEELIGQVVDVSLIPEYYEPSISDPVKALVLYNNADYLESHRGEFFRLWLELGLAFPRDYAEAFIDQTKGYWFPAPAGLTVNEGISPNELGLAWPHLLRGQIPVKISELLLKMPDFLPLYGLLWSIGAYTWAALFFFAYQFLYGQRRYLLLYLPAFGTILTLLLATPVSSDLRYAYPLILASPLLFTVPLCLRRPPDR</sequence>
<feature type="transmembrane region" description="Helical" evidence="1">
    <location>
        <begin position="218"/>
        <end position="240"/>
    </location>
</feature>
<organism evidence="2 3">
    <name type="scientific">Candidatus Eisenbergiella merdigallinarum</name>
    <dbReference type="NCBI Taxonomy" id="2838552"/>
    <lineage>
        <taxon>Bacteria</taxon>
        <taxon>Bacillati</taxon>
        <taxon>Bacillota</taxon>
        <taxon>Clostridia</taxon>
        <taxon>Lachnospirales</taxon>
        <taxon>Lachnospiraceae</taxon>
        <taxon>Eisenbergiella</taxon>
    </lineage>
</organism>
<accession>A0A9D2MR84</accession>
<comment type="caution">
    <text evidence="2">The sequence shown here is derived from an EMBL/GenBank/DDBJ whole genome shotgun (WGS) entry which is preliminary data.</text>
</comment>
<evidence type="ECO:0000313" key="2">
    <source>
        <dbReference type="EMBL" id="HJB91397.1"/>
    </source>
</evidence>
<gene>
    <name evidence="2" type="ORF">H9763_08010</name>
</gene>
<feature type="transmembrane region" description="Helical" evidence="1">
    <location>
        <begin position="355"/>
        <end position="373"/>
    </location>
</feature>
<dbReference type="Pfam" id="PF19484">
    <property type="entry name" value="DUF6020"/>
    <property type="match status" value="1"/>
</dbReference>
<feature type="transmembrane region" description="Helical" evidence="1">
    <location>
        <begin position="152"/>
        <end position="169"/>
    </location>
</feature>
<feature type="transmembrane region" description="Helical" evidence="1">
    <location>
        <begin position="526"/>
        <end position="549"/>
    </location>
</feature>
<feature type="transmembrane region" description="Helical" evidence="1">
    <location>
        <begin position="581"/>
        <end position="599"/>
    </location>
</feature>
<dbReference type="AlphaFoldDB" id="A0A9D2MR84"/>
<feature type="transmembrane region" description="Helical" evidence="1">
    <location>
        <begin position="109"/>
        <end position="132"/>
    </location>
</feature>
<dbReference type="EMBL" id="DWXE01000028">
    <property type="protein sequence ID" value="HJB91397.1"/>
    <property type="molecule type" value="Genomic_DNA"/>
</dbReference>
<evidence type="ECO:0000256" key="1">
    <source>
        <dbReference type="SAM" id="Phobius"/>
    </source>
</evidence>
<name>A0A9D2MR84_9FIRM</name>
<feature type="transmembrane region" description="Helical" evidence="1">
    <location>
        <begin position="331"/>
        <end position="348"/>
    </location>
</feature>
<proteinExistence type="predicted"/>
<feature type="transmembrane region" description="Helical" evidence="1">
    <location>
        <begin position="37"/>
        <end position="57"/>
    </location>
</feature>
<feature type="transmembrane region" description="Helical" evidence="1">
    <location>
        <begin position="69"/>
        <end position="89"/>
    </location>
</feature>
<feature type="transmembrane region" description="Helical" evidence="1">
    <location>
        <begin position="278"/>
        <end position="297"/>
    </location>
</feature>
<reference evidence="2" key="1">
    <citation type="journal article" date="2021" name="PeerJ">
        <title>Extensive microbial diversity within the chicken gut microbiome revealed by metagenomics and culture.</title>
        <authorList>
            <person name="Gilroy R."/>
            <person name="Ravi A."/>
            <person name="Getino M."/>
            <person name="Pursley I."/>
            <person name="Horton D.L."/>
            <person name="Alikhan N.F."/>
            <person name="Baker D."/>
            <person name="Gharbi K."/>
            <person name="Hall N."/>
            <person name="Watson M."/>
            <person name="Adriaenssens E.M."/>
            <person name="Foster-Nyarko E."/>
            <person name="Jarju S."/>
            <person name="Secka A."/>
            <person name="Antonio M."/>
            <person name="Oren A."/>
            <person name="Chaudhuri R.R."/>
            <person name="La Ragione R."/>
            <person name="Hildebrand F."/>
            <person name="Pallen M.J."/>
        </authorList>
    </citation>
    <scope>NUCLEOTIDE SEQUENCE</scope>
    <source>
        <strain evidence="2">USAMLcec3-2134</strain>
    </source>
</reference>
<keyword evidence="1" id="KW-0472">Membrane</keyword>
<dbReference type="InterPro" id="IPR046062">
    <property type="entry name" value="DUF6020"/>
</dbReference>
<feature type="transmembrane region" description="Helical" evidence="1">
    <location>
        <begin position="556"/>
        <end position="575"/>
    </location>
</feature>
<reference evidence="2" key="2">
    <citation type="submission" date="2021-04" db="EMBL/GenBank/DDBJ databases">
        <authorList>
            <person name="Gilroy R."/>
        </authorList>
    </citation>
    <scope>NUCLEOTIDE SEQUENCE</scope>
    <source>
        <strain evidence="2">USAMLcec3-2134</strain>
    </source>
</reference>
<dbReference type="Proteomes" id="UP000886883">
    <property type="component" value="Unassembled WGS sequence"/>
</dbReference>
<protein>
    <submittedName>
        <fullName evidence="2">Uncharacterized protein</fullName>
    </submittedName>
</protein>
<keyword evidence="1" id="KW-0812">Transmembrane</keyword>
<evidence type="ECO:0000313" key="3">
    <source>
        <dbReference type="Proteomes" id="UP000886883"/>
    </source>
</evidence>
<keyword evidence="1" id="KW-1133">Transmembrane helix</keyword>
<feature type="transmembrane region" description="Helical" evidence="1">
    <location>
        <begin position="252"/>
        <end position="272"/>
    </location>
</feature>
<feature type="transmembrane region" description="Helical" evidence="1">
    <location>
        <begin position="309"/>
        <end position="325"/>
    </location>
</feature>